<evidence type="ECO:0000313" key="4">
    <source>
        <dbReference type="Proteomes" id="UP000816034"/>
    </source>
</evidence>
<dbReference type="EMBL" id="PYSW02000034">
    <property type="protein sequence ID" value="KAG2378278.1"/>
    <property type="molecule type" value="Genomic_DNA"/>
</dbReference>
<keyword evidence="2" id="KW-0812">Transmembrane</keyword>
<comment type="caution">
    <text evidence="3">The sequence shown here is derived from an EMBL/GenBank/DDBJ whole genome shotgun (WGS) entry which is preliminary data.</text>
</comment>
<evidence type="ECO:0000313" key="3">
    <source>
        <dbReference type="EMBL" id="KAG2378278.1"/>
    </source>
</evidence>
<evidence type="ECO:0000256" key="2">
    <source>
        <dbReference type="SAM" id="Phobius"/>
    </source>
</evidence>
<organism evidence="3 4">
    <name type="scientific">Naegleria lovaniensis</name>
    <name type="common">Amoeba</name>
    <dbReference type="NCBI Taxonomy" id="51637"/>
    <lineage>
        <taxon>Eukaryota</taxon>
        <taxon>Discoba</taxon>
        <taxon>Heterolobosea</taxon>
        <taxon>Tetramitia</taxon>
        <taxon>Eutetramitia</taxon>
        <taxon>Vahlkampfiidae</taxon>
        <taxon>Naegleria</taxon>
    </lineage>
</organism>
<proteinExistence type="predicted"/>
<dbReference type="Proteomes" id="UP000816034">
    <property type="component" value="Unassembled WGS sequence"/>
</dbReference>
<dbReference type="GeneID" id="68100875"/>
<accession>A0AA88GLC9</accession>
<feature type="transmembrane region" description="Helical" evidence="2">
    <location>
        <begin position="6"/>
        <end position="27"/>
    </location>
</feature>
<keyword evidence="2" id="KW-0472">Membrane</keyword>
<gene>
    <name evidence="3" type="ORF">C9374_008421</name>
</gene>
<keyword evidence="4" id="KW-1185">Reference proteome</keyword>
<feature type="compositionally biased region" description="Low complexity" evidence="1">
    <location>
        <begin position="103"/>
        <end position="115"/>
    </location>
</feature>
<reference evidence="3 4" key="1">
    <citation type="journal article" date="2018" name="BMC Genomics">
        <title>The genome of Naegleria lovaniensis, the basis for a comparative approach to unravel pathogenicity factors of the human pathogenic amoeba N. fowleri.</title>
        <authorList>
            <person name="Liechti N."/>
            <person name="Schurch N."/>
            <person name="Bruggmann R."/>
            <person name="Wittwer M."/>
        </authorList>
    </citation>
    <scope>NUCLEOTIDE SEQUENCE [LARGE SCALE GENOMIC DNA]</scope>
    <source>
        <strain evidence="3 4">ATCC 30569</strain>
    </source>
</reference>
<keyword evidence="2" id="KW-1133">Transmembrane helix</keyword>
<name>A0AA88GLC9_NAELO</name>
<dbReference type="AlphaFoldDB" id="A0AA88GLC9"/>
<protein>
    <submittedName>
        <fullName evidence="3">Uncharacterized protein</fullName>
    </submittedName>
</protein>
<feature type="region of interest" description="Disordered" evidence="1">
    <location>
        <begin position="99"/>
        <end position="121"/>
    </location>
</feature>
<sequence>MSNPNTPNVLYLVLGALASLFSTFKVIQTRRKLQQSRQTPVSLTEAIVHTAFDTIDVFSKEYQKITNVVEQRMLQLEAPSSLSGNNRVFAIQDENHFSSRKALPSPTNNTPLSSSMLNHGNSVTGRELLQNSQLETKQLNMKPIIVSPPSAQLISTISTHDPMLASIPDHHTRK</sequence>
<dbReference type="RefSeq" id="XP_044545540.1">
    <property type="nucleotide sequence ID" value="XM_044698496.1"/>
</dbReference>
<evidence type="ECO:0000256" key="1">
    <source>
        <dbReference type="SAM" id="MobiDB-lite"/>
    </source>
</evidence>